<feature type="transmembrane region" description="Helical" evidence="11">
    <location>
        <begin position="247"/>
        <end position="267"/>
    </location>
</feature>
<feature type="domain" description="Cation/H+ exchanger transmembrane" evidence="12">
    <location>
        <begin position="47"/>
        <end position="296"/>
    </location>
</feature>
<dbReference type="InterPro" id="IPR038770">
    <property type="entry name" value="Na+/solute_symporter_sf"/>
</dbReference>
<dbReference type="GO" id="GO:0006814">
    <property type="term" value="P:sodium ion transport"/>
    <property type="evidence" value="ECO:0007669"/>
    <property type="project" value="UniProtKB-KW"/>
</dbReference>
<dbReference type="Gene3D" id="1.20.1530.20">
    <property type="match status" value="2"/>
</dbReference>
<keyword evidence="5 11" id="KW-1133">Transmembrane helix</keyword>
<dbReference type="PANTHER" id="PTHR43562:SF3">
    <property type="entry name" value="SODIUM ION_PROTON EXCHANGER (EUROFUNG)"/>
    <property type="match status" value="1"/>
</dbReference>
<keyword evidence="2" id="KW-0813">Transport</keyword>
<dbReference type="EMBL" id="PTQR01000038">
    <property type="protein sequence ID" value="TKX24729.1"/>
    <property type="molecule type" value="Genomic_DNA"/>
</dbReference>
<evidence type="ECO:0000313" key="14">
    <source>
        <dbReference type="Proteomes" id="UP000308133"/>
    </source>
</evidence>
<protein>
    <submittedName>
        <fullName evidence="13">Putative sodium/hydrogen exchanger family protein</fullName>
    </submittedName>
</protein>
<comment type="caution">
    <text evidence="13">The sequence shown here is derived from an EMBL/GenBank/DDBJ whole genome shotgun (WGS) entry which is preliminary data.</text>
</comment>
<feature type="compositionally biased region" description="Low complexity" evidence="10">
    <location>
        <begin position="432"/>
        <end position="448"/>
    </location>
</feature>
<evidence type="ECO:0000256" key="2">
    <source>
        <dbReference type="ARBA" id="ARBA00022448"/>
    </source>
</evidence>
<feature type="region of interest" description="Disordered" evidence="10">
    <location>
        <begin position="429"/>
        <end position="448"/>
    </location>
</feature>
<feature type="transmembrane region" description="Helical" evidence="11">
    <location>
        <begin position="205"/>
        <end position="226"/>
    </location>
</feature>
<dbReference type="Proteomes" id="UP000308133">
    <property type="component" value="Unassembled WGS sequence"/>
</dbReference>
<feature type="region of interest" description="Disordered" evidence="10">
    <location>
        <begin position="296"/>
        <end position="335"/>
    </location>
</feature>
<feature type="compositionally biased region" description="Low complexity" evidence="10">
    <location>
        <begin position="307"/>
        <end position="319"/>
    </location>
</feature>
<feature type="transmembrane region" description="Helical" evidence="11">
    <location>
        <begin position="43"/>
        <end position="60"/>
    </location>
</feature>
<name>A0A4U7B1S7_9PEZI</name>
<feature type="transmembrane region" description="Helical" evidence="11">
    <location>
        <begin position="12"/>
        <end position="36"/>
    </location>
</feature>
<evidence type="ECO:0000259" key="12">
    <source>
        <dbReference type="Pfam" id="PF00999"/>
    </source>
</evidence>
<feature type="transmembrane region" description="Helical" evidence="11">
    <location>
        <begin position="165"/>
        <end position="185"/>
    </location>
</feature>
<evidence type="ECO:0000256" key="11">
    <source>
        <dbReference type="SAM" id="Phobius"/>
    </source>
</evidence>
<dbReference type="GO" id="GO:0015297">
    <property type="term" value="F:antiporter activity"/>
    <property type="evidence" value="ECO:0007669"/>
    <property type="project" value="UniProtKB-KW"/>
</dbReference>
<dbReference type="GO" id="GO:1902600">
    <property type="term" value="P:proton transmembrane transport"/>
    <property type="evidence" value="ECO:0007669"/>
    <property type="project" value="InterPro"/>
</dbReference>
<evidence type="ECO:0000256" key="4">
    <source>
        <dbReference type="ARBA" id="ARBA00022692"/>
    </source>
</evidence>
<feature type="compositionally biased region" description="Low complexity" evidence="10">
    <location>
        <begin position="326"/>
        <end position="335"/>
    </location>
</feature>
<accession>A0A4U7B1S7</accession>
<feature type="transmembrane region" description="Helical" evidence="11">
    <location>
        <begin position="542"/>
        <end position="565"/>
    </location>
</feature>
<evidence type="ECO:0000256" key="7">
    <source>
        <dbReference type="ARBA" id="ARBA00023065"/>
    </source>
</evidence>
<dbReference type="AlphaFoldDB" id="A0A4U7B1S7"/>
<keyword evidence="4 11" id="KW-0812">Transmembrane</keyword>
<feature type="compositionally biased region" description="Pro residues" evidence="10">
    <location>
        <begin position="471"/>
        <end position="482"/>
    </location>
</feature>
<keyword evidence="6" id="KW-0915">Sodium</keyword>
<keyword evidence="8 11" id="KW-0472">Membrane</keyword>
<sequence>MEAAAPSPDATSLAYIEPATILLLIVTSFLLLLNIINSALDKFIYCGLIGQIFLGILYGQPGAKWLPLDLQVSVQTLGYLGLILIVYEGGLSTSIITLKSNLWLSSLVAATGIGVPMGLSFILMSLLPISPLQAFSAGASLCATSLGTTFTVLSTSGLSDTKLGVILSSAAMIDDVVGLVMIQVIENLSAATGGGFSATTVVRPVFVSIGLAIVVPALCKWAILPIRRAVSGWVQGSKVDERLRTRETTFVANTLLLIGLSVGAYYAGTSILFAAYLAGAMVSWWDSVTASKAETKSTIKEDPQVSTAPTGATARGPTRTARRKSSTASARPSSPAKLEMTGLAVYHHYYHPAINRILRPFFFASIGFSIPITQLFSGAIVWRGIVYTILMLLGKLVCGLWLVRFNTSLGISAALKKLFPFAGKKAPKTEKSTSATASPATSGPSGTATDAVALSAANNTPGSPSIGADNPSPPNQSIPRPNPNTSRKRKPTVPKPLSLYPSAILGSAMVARGEIGFLISSLAESQGVFAGGQAPQGGSSNLFLVVTWAILLCTIAGPVVVGLLVKRVKRLQVEERGRGSGRGDPLGVWGVI</sequence>
<evidence type="ECO:0000256" key="5">
    <source>
        <dbReference type="ARBA" id="ARBA00022989"/>
    </source>
</evidence>
<evidence type="ECO:0000256" key="1">
    <source>
        <dbReference type="ARBA" id="ARBA00004141"/>
    </source>
</evidence>
<dbReference type="PANTHER" id="PTHR43562">
    <property type="entry name" value="NAPA-TYPE SODIUM/HYDROGEN ANTIPORTER"/>
    <property type="match status" value="1"/>
</dbReference>
<dbReference type="GO" id="GO:0016020">
    <property type="term" value="C:membrane"/>
    <property type="evidence" value="ECO:0007669"/>
    <property type="project" value="UniProtKB-SubCell"/>
</dbReference>
<feature type="transmembrane region" description="Helical" evidence="11">
    <location>
        <begin position="72"/>
        <end position="90"/>
    </location>
</feature>
<organism evidence="13 14">
    <name type="scientific">Elsinoe australis</name>
    <dbReference type="NCBI Taxonomy" id="40998"/>
    <lineage>
        <taxon>Eukaryota</taxon>
        <taxon>Fungi</taxon>
        <taxon>Dikarya</taxon>
        <taxon>Ascomycota</taxon>
        <taxon>Pezizomycotina</taxon>
        <taxon>Dothideomycetes</taxon>
        <taxon>Dothideomycetidae</taxon>
        <taxon>Myriangiales</taxon>
        <taxon>Elsinoaceae</taxon>
        <taxon>Elsinoe</taxon>
    </lineage>
</organism>
<feature type="transmembrane region" description="Helical" evidence="11">
    <location>
        <begin position="385"/>
        <end position="403"/>
    </location>
</feature>
<dbReference type="Pfam" id="PF00999">
    <property type="entry name" value="Na_H_Exchanger"/>
    <property type="match status" value="1"/>
</dbReference>
<keyword evidence="7" id="KW-0406">Ion transport</keyword>
<evidence type="ECO:0000256" key="6">
    <source>
        <dbReference type="ARBA" id="ARBA00023053"/>
    </source>
</evidence>
<feature type="transmembrane region" description="Helical" evidence="11">
    <location>
        <begin position="102"/>
        <end position="126"/>
    </location>
</feature>
<evidence type="ECO:0000313" key="13">
    <source>
        <dbReference type="EMBL" id="TKX24729.1"/>
    </source>
</evidence>
<feature type="transmembrane region" description="Helical" evidence="11">
    <location>
        <begin position="132"/>
        <end position="153"/>
    </location>
</feature>
<proteinExistence type="predicted"/>
<evidence type="ECO:0000256" key="10">
    <source>
        <dbReference type="SAM" id="MobiDB-lite"/>
    </source>
</evidence>
<evidence type="ECO:0000256" key="9">
    <source>
        <dbReference type="ARBA" id="ARBA00023201"/>
    </source>
</evidence>
<feature type="transmembrane region" description="Helical" evidence="11">
    <location>
        <begin position="497"/>
        <end position="522"/>
    </location>
</feature>
<evidence type="ECO:0000256" key="8">
    <source>
        <dbReference type="ARBA" id="ARBA00023136"/>
    </source>
</evidence>
<keyword evidence="3" id="KW-0050">Antiport</keyword>
<keyword evidence="9" id="KW-0739">Sodium transport</keyword>
<dbReference type="InterPro" id="IPR006153">
    <property type="entry name" value="Cation/H_exchanger_TM"/>
</dbReference>
<comment type="subcellular location">
    <subcellularLocation>
        <location evidence="1">Membrane</location>
        <topology evidence="1">Multi-pass membrane protein</topology>
    </subcellularLocation>
</comment>
<feature type="region of interest" description="Disordered" evidence="10">
    <location>
        <begin position="462"/>
        <end position="495"/>
    </location>
</feature>
<reference evidence="13 14" key="1">
    <citation type="submission" date="2018-02" db="EMBL/GenBank/DDBJ databases">
        <title>Draft genome sequences of Elsinoe sp., causing black scab on jojoba.</title>
        <authorList>
            <person name="Stodart B."/>
            <person name="Jeffress S."/>
            <person name="Ash G."/>
            <person name="Arun Chinnappa K."/>
        </authorList>
    </citation>
    <scope>NUCLEOTIDE SEQUENCE [LARGE SCALE GENOMIC DNA]</scope>
    <source>
        <strain evidence="13 14">Hillstone_2</strain>
    </source>
</reference>
<evidence type="ECO:0000256" key="3">
    <source>
        <dbReference type="ARBA" id="ARBA00022449"/>
    </source>
</evidence>
<gene>
    <name evidence="13" type="ORF">C1H76_2904</name>
</gene>